<dbReference type="CDD" id="cd03230">
    <property type="entry name" value="ABC_DR_subfamily_A"/>
    <property type="match status" value="1"/>
</dbReference>
<gene>
    <name evidence="7" type="ordered locus">Acry_0435</name>
</gene>
<keyword evidence="4" id="KW-0547">Nucleotide-binding</keyword>
<evidence type="ECO:0000256" key="4">
    <source>
        <dbReference type="ARBA" id="ARBA00022741"/>
    </source>
</evidence>
<evidence type="ECO:0000313" key="7">
    <source>
        <dbReference type="EMBL" id="ABQ29660.1"/>
    </source>
</evidence>
<dbReference type="InterPro" id="IPR003593">
    <property type="entry name" value="AAA+_ATPase"/>
</dbReference>
<evidence type="ECO:0000256" key="1">
    <source>
        <dbReference type="ARBA" id="ARBA00005417"/>
    </source>
</evidence>
<evidence type="ECO:0000256" key="3">
    <source>
        <dbReference type="ARBA" id="ARBA00022458"/>
    </source>
</evidence>
<sequence length="245" mass="26495">MDTINVENLTKSFGAVRAVEGVSFRVAPGTTCGLLGGNGAGKTTTISMLLGILAPDAGAIRVLGHDMARDRFAALARMNYSSPYVALPMRLTVEENLRVYGHLYNVPQLERRIRELARDFDLEALLRRKAGALSAGQKTRVALAKALINRPALILLDEPTASLDPDTADYVRTGLERYRDETGAAILLASHNMAEVERLCAEVLMMKGGRIVDRGTPAGLIARYGRGDLEQVFLAIARGTESRAS</sequence>
<dbReference type="AlphaFoldDB" id="A5FVM8"/>
<dbReference type="STRING" id="349163.Acry_0435"/>
<feature type="domain" description="ABC transporter" evidence="6">
    <location>
        <begin position="4"/>
        <end position="233"/>
    </location>
</feature>
<evidence type="ECO:0000256" key="2">
    <source>
        <dbReference type="ARBA" id="ARBA00022448"/>
    </source>
</evidence>
<reference evidence="7 8" key="1">
    <citation type="submission" date="2007-05" db="EMBL/GenBank/DDBJ databases">
        <title>Complete sequence of chromosome of Acidiphilium cryptum JF-5.</title>
        <authorList>
            <consortium name="US DOE Joint Genome Institute"/>
            <person name="Copeland A."/>
            <person name="Lucas S."/>
            <person name="Lapidus A."/>
            <person name="Barry K."/>
            <person name="Detter J.C."/>
            <person name="Glavina del Rio T."/>
            <person name="Hammon N."/>
            <person name="Israni S."/>
            <person name="Dalin E."/>
            <person name="Tice H."/>
            <person name="Pitluck S."/>
            <person name="Sims D."/>
            <person name="Brettin T."/>
            <person name="Bruce D."/>
            <person name="Han C."/>
            <person name="Schmutz J."/>
            <person name="Larimer F."/>
            <person name="Land M."/>
            <person name="Hauser L."/>
            <person name="Kyrpides N."/>
            <person name="Kim E."/>
            <person name="Magnuson T."/>
            <person name="Richardson P."/>
        </authorList>
    </citation>
    <scope>NUCLEOTIDE SEQUENCE [LARGE SCALE GENOMIC DNA]</scope>
    <source>
        <strain evidence="7 8">JF-5</strain>
    </source>
</reference>
<dbReference type="KEGG" id="acr:Acry_0435"/>
<dbReference type="HOGENOM" id="CLU_000604_1_2_5"/>
<comment type="similarity">
    <text evidence="1">Belongs to the ABC transporter superfamily.</text>
</comment>
<evidence type="ECO:0000259" key="6">
    <source>
        <dbReference type="PROSITE" id="PS50893"/>
    </source>
</evidence>
<evidence type="ECO:0000313" key="8">
    <source>
        <dbReference type="Proteomes" id="UP000000245"/>
    </source>
</evidence>
<dbReference type="InterPro" id="IPR050763">
    <property type="entry name" value="ABC_transporter_ATP-binding"/>
</dbReference>
<dbReference type="InterPro" id="IPR027417">
    <property type="entry name" value="P-loop_NTPase"/>
</dbReference>
<dbReference type="Proteomes" id="UP000000245">
    <property type="component" value="Chromosome"/>
</dbReference>
<dbReference type="GO" id="GO:0016887">
    <property type="term" value="F:ATP hydrolysis activity"/>
    <property type="evidence" value="ECO:0007669"/>
    <property type="project" value="InterPro"/>
</dbReference>
<dbReference type="Pfam" id="PF00005">
    <property type="entry name" value="ABC_tran"/>
    <property type="match status" value="1"/>
</dbReference>
<dbReference type="GO" id="GO:0005524">
    <property type="term" value="F:ATP binding"/>
    <property type="evidence" value="ECO:0007669"/>
    <property type="project" value="UniProtKB-KW"/>
</dbReference>
<name>A5FVM8_ACICJ</name>
<dbReference type="Gene3D" id="3.40.50.300">
    <property type="entry name" value="P-loop containing nucleotide triphosphate hydrolases"/>
    <property type="match status" value="1"/>
</dbReference>
<dbReference type="InterPro" id="IPR017871">
    <property type="entry name" value="ABC_transporter-like_CS"/>
</dbReference>
<dbReference type="eggNOG" id="COG1131">
    <property type="taxonomic scope" value="Bacteria"/>
</dbReference>
<dbReference type="EMBL" id="CP000697">
    <property type="protein sequence ID" value="ABQ29660.1"/>
    <property type="molecule type" value="Genomic_DNA"/>
</dbReference>
<keyword evidence="8" id="KW-1185">Reference proteome</keyword>
<keyword evidence="3" id="KW-0536">Nodulation</keyword>
<dbReference type="InterPro" id="IPR003439">
    <property type="entry name" value="ABC_transporter-like_ATP-bd"/>
</dbReference>
<proteinExistence type="inferred from homology"/>
<keyword evidence="5" id="KW-0067">ATP-binding</keyword>
<dbReference type="PANTHER" id="PTHR42711">
    <property type="entry name" value="ABC TRANSPORTER ATP-BINDING PROTEIN"/>
    <property type="match status" value="1"/>
</dbReference>
<accession>A5FVM8</accession>
<dbReference type="PANTHER" id="PTHR42711:SF5">
    <property type="entry name" value="ABC TRANSPORTER ATP-BINDING PROTEIN NATA"/>
    <property type="match status" value="1"/>
</dbReference>
<dbReference type="SUPFAM" id="SSF52540">
    <property type="entry name" value="P-loop containing nucleoside triphosphate hydrolases"/>
    <property type="match status" value="1"/>
</dbReference>
<dbReference type="PROSITE" id="PS50893">
    <property type="entry name" value="ABC_TRANSPORTER_2"/>
    <property type="match status" value="1"/>
</dbReference>
<dbReference type="SMART" id="SM00382">
    <property type="entry name" value="AAA"/>
    <property type="match status" value="1"/>
</dbReference>
<dbReference type="PROSITE" id="PS00211">
    <property type="entry name" value="ABC_TRANSPORTER_1"/>
    <property type="match status" value="1"/>
</dbReference>
<dbReference type="RefSeq" id="WP_007422294.1">
    <property type="nucleotide sequence ID" value="NC_009484.1"/>
</dbReference>
<protein>
    <submittedName>
        <fullName evidence="7">ABC transporter related protein</fullName>
    </submittedName>
</protein>
<evidence type="ECO:0000256" key="5">
    <source>
        <dbReference type="ARBA" id="ARBA00022840"/>
    </source>
</evidence>
<organism evidence="7 8">
    <name type="scientific">Acidiphilium cryptum (strain JF-5)</name>
    <dbReference type="NCBI Taxonomy" id="349163"/>
    <lineage>
        <taxon>Bacteria</taxon>
        <taxon>Pseudomonadati</taxon>
        <taxon>Pseudomonadota</taxon>
        <taxon>Alphaproteobacteria</taxon>
        <taxon>Acetobacterales</taxon>
        <taxon>Acidocellaceae</taxon>
        <taxon>Acidiphilium</taxon>
    </lineage>
</organism>
<keyword evidence="2" id="KW-0813">Transport</keyword>